<proteinExistence type="predicted"/>
<evidence type="ECO:0000313" key="2">
    <source>
        <dbReference type="Proteomes" id="UP001201873"/>
    </source>
</evidence>
<reference evidence="1 2" key="1">
    <citation type="submission" date="2022-04" db="EMBL/GenBank/DDBJ databases">
        <title>Genome diversity in the genus Frankia.</title>
        <authorList>
            <person name="Carlos-Shanley C."/>
            <person name="Hahn D."/>
        </authorList>
    </citation>
    <scope>NUCLEOTIDE SEQUENCE [LARGE SCALE GENOMIC DNA]</scope>
    <source>
        <strain evidence="1 2">Ag45/Mut15</strain>
    </source>
</reference>
<comment type="caution">
    <text evidence="1">The sequence shown here is derived from an EMBL/GenBank/DDBJ whole genome shotgun (WGS) entry which is preliminary data.</text>
</comment>
<dbReference type="Proteomes" id="UP001201873">
    <property type="component" value="Unassembled WGS sequence"/>
</dbReference>
<name>A0ABT0K4D5_9ACTN</name>
<evidence type="ECO:0000313" key="1">
    <source>
        <dbReference type="EMBL" id="MCK9878659.1"/>
    </source>
</evidence>
<sequence length="321" mass="33788">MSDGSFRIGGASIIVSLGMTVTLAELPLRSIALDGVVQGPEFDVESQRFSFDHHGDCVRLVTSATCRQVLDAILLGLEPSEFTVYVNDVDADTVLAVALLAYPEWLVQDGATPTMVRRLVEVVGSRDAHGPAYPVADRALLARFAEAVALPVRRSGVTVAKMADDLTRGVAGVAALVGDLAEAMDRETRPGFGDEQRVALDRPSSAFVVTHSGTGWAMATSDVDALDEGYARGFHRLVMWRGLDDGSTAYTVARRSDLVGGFPVGPASRPGTILAALAAREPGWGGGTSIGGAPRHPDGRRSALSPSEVFHIVEGVVAALR</sequence>
<protein>
    <submittedName>
        <fullName evidence="1">Uncharacterized protein</fullName>
    </submittedName>
</protein>
<dbReference type="EMBL" id="JALKFT010000040">
    <property type="protein sequence ID" value="MCK9878659.1"/>
    <property type="molecule type" value="Genomic_DNA"/>
</dbReference>
<accession>A0ABT0K4D5</accession>
<organism evidence="1 2">
    <name type="scientific">Frankia umida</name>
    <dbReference type="NCBI Taxonomy" id="573489"/>
    <lineage>
        <taxon>Bacteria</taxon>
        <taxon>Bacillati</taxon>
        <taxon>Actinomycetota</taxon>
        <taxon>Actinomycetes</taxon>
        <taxon>Frankiales</taxon>
        <taxon>Frankiaceae</taxon>
        <taxon>Frankia</taxon>
    </lineage>
</organism>
<keyword evidence="2" id="KW-1185">Reference proteome</keyword>
<gene>
    <name evidence="1" type="ORF">MXD59_23330</name>
</gene>
<dbReference type="RefSeq" id="WP_248826742.1">
    <property type="nucleotide sequence ID" value="NZ_JALKFT010000040.1"/>
</dbReference>